<dbReference type="KEGG" id="ccai:NAS2_1492"/>
<keyword evidence="1" id="KW-0808">Transferase</keyword>
<reference evidence="4 5" key="1">
    <citation type="journal article" date="2019" name="ISME J.">
        <title>Isolation and characterization of a thermophilic sulfur- and iron-reducing thaumarchaeote from a terrestrial acidic hot spring.</title>
        <authorList>
            <person name="Kato S."/>
            <person name="Itoh T."/>
            <person name="Yuki M."/>
            <person name="Nagamori M."/>
            <person name="Ohnishi M."/>
            <person name="Uematsu K."/>
            <person name="Suzuki K."/>
            <person name="Takashina T."/>
            <person name="Ohkuma M."/>
        </authorList>
    </citation>
    <scope>NUCLEOTIDE SEQUENCE [LARGE SCALE GENOMIC DNA]</scope>
    <source>
        <strain evidence="4 5">NAS-02</strain>
    </source>
</reference>
<proteinExistence type="predicted"/>
<dbReference type="Gene3D" id="3.40.630.30">
    <property type="match status" value="1"/>
</dbReference>
<keyword evidence="2" id="KW-0012">Acyltransferase</keyword>
<dbReference type="PROSITE" id="PS51186">
    <property type="entry name" value="GNAT"/>
    <property type="match status" value="1"/>
</dbReference>
<dbReference type="InterPro" id="IPR016181">
    <property type="entry name" value="Acyl_CoA_acyltransferase"/>
</dbReference>
<dbReference type="OrthoDB" id="125295at2157"/>
<keyword evidence="5" id="KW-1185">Reference proteome</keyword>
<dbReference type="Pfam" id="PF00583">
    <property type="entry name" value="Acetyltransf_1"/>
    <property type="match status" value="1"/>
</dbReference>
<evidence type="ECO:0000313" key="5">
    <source>
        <dbReference type="Proteomes" id="UP000509448"/>
    </source>
</evidence>
<gene>
    <name evidence="4" type="ORF">NAS2_1492</name>
</gene>
<organism evidence="4 5">
    <name type="scientific">Conexivisphaera calida</name>
    <dbReference type="NCBI Taxonomy" id="1874277"/>
    <lineage>
        <taxon>Archaea</taxon>
        <taxon>Nitrososphaerota</taxon>
        <taxon>Conexivisphaeria</taxon>
        <taxon>Conexivisphaerales</taxon>
        <taxon>Conexivisphaeraceae</taxon>
        <taxon>Conexivisphaera</taxon>
    </lineage>
</organism>
<dbReference type="CDD" id="cd04301">
    <property type="entry name" value="NAT_SF"/>
    <property type="match status" value="1"/>
</dbReference>
<protein>
    <recommendedName>
        <fullName evidence="3">N-acetyltransferase domain-containing protein</fullName>
    </recommendedName>
</protein>
<sequence length="175" mass="20151">MSYILVRRMSEDDLGEMRDLWLELIADYGGHELEYDADAEEMWRGSMLASLGRDDLGVLVAELRSYAAKMEEHAGPSPRLIGYIFFRVITPPLRSKYADHVYVSDLVVRRNFRRMGVASALMKGLQRELGEGPHRIYLRVPADNDAAVRFYGKNGFRISEYVMEMELESHVEDRS</sequence>
<dbReference type="PANTHER" id="PTHR43877">
    <property type="entry name" value="AMINOALKYLPHOSPHONATE N-ACETYLTRANSFERASE-RELATED-RELATED"/>
    <property type="match status" value="1"/>
</dbReference>
<name>A0A4P2VI64_9ARCH</name>
<dbReference type="InterPro" id="IPR000182">
    <property type="entry name" value="GNAT_dom"/>
</dbReference>
<evidence type="ECO:0000256" key="2">
    <source>
        <dbReference type="ARBA" id="ARBA00023315"/>
    </source>
</evidence>
<dbReference type="GeneID" id="55585302"/>
<dbReference type="EMBL" id="AP018732">
    <property type="protein sequence ID" value="BBE42872.1"/>
    <property type="molecule type" value="Genomic_DNA"/>
</dbReference>
<dbReference type="AlphaFoldDB" id="A0A4P2VI64"/>
<evidence type="ECO:0000313" key="4">
    <source>
        <dbReference type="EMBL" id="BBE42872.1"/>
    </source>
</evidence>
<accession>A0A4P2VI64</accession>
<dbReference type="GO" id="GO:0016747">
    <property type="term" value="F:acyltransferase activity, transferring groups other than amino-acyl groups"/>
    <property type="evidence" value="ECO:0007669"/>
    <property type="project" value="InterPro"/>
</dbReference>
<evidence type="ECO:0000259" key="3">
    <source>
        <dbReference type="PROSITE" id="PS51186"/>
    </source>
</evidence>
<dbReference type="Proteomes" id="UP000509448">
    <property type="component" value="Chromosome"/>
</dbReference>
<feature type="domain" description="N-acetyltransferase" evidence="3">
    <location>
        <begin position="4"/>
        <end position="175"/>
    </location>
</feature>
<evidence type="ECO:0000256" key="1">
    <source>
        <dbReference type="ARBA" id="ARBA00022679"/>
    </source>
</evidence>
<dbReference type="InterPro" id="IPR050832">
    <property type="entry name" value="Bact_Acetyltransf"/>
</dbReference>
<dbReference type="SUPFAM" id="SSF55729">
    <property type="entry name" value="Acyl-CoA N-acyltransferases (Nat)"/>
    <property type="match status" value="1"/>
</dbReference>
<dbReference type="RefSeq" id="WP_174449056.1">
    <property type="nucleotide sequence ID" value="NZ_AP018732.1"/>
</dbReference>